<organism evidence="1 2">
    <name type="scientific">Tsukamurella paurometabola</name>
    <name type="common">Corynebacterium paurometabolum</name>
    <dbReference type="NCBI Taxonomy" id="2061"/>
    <lineage>
        <taxon>Bacteria</taxon>
        <taxon>Bacillati</taxon>
        <taxon>Actinomycetota</taxon>
        <taxon>Actinomycetes</taxon>
        <taxon>Mycobacteriales</taxon>
        <taxon>Tsukamurellaceae</taxon>
        <taxon>Tsukamurella</taxon>
    </lineage>
</organism>
<sequence>MLTDEERIDNTLYLAGFCDRTLTRDHITLRDGATYVRGQRATEFLAEHSVVVPNDPIPVELEPEVQRIIKLGRQRGVEVDRDFFYVLSDGRLLYEGTNPEERIEELVAEASRS</sequence>
<proteinExistence type="predicted"/>
<dbReference type="RefSeq" id="WP_212554407.1">
    <property type="nucleotide sequence ID" value="NZ_JAGXOE010000043.1"/>
</dbReference>
<protein>
    <submittedName>
        <fullName evidence="1">Uncharacterized protein</fullName>
    </submittedName>
</protein>
<accession>A0ABS5NEY0</accession>
<dbReference type="EMBL" id="JAGXOE010000043">
    <property type="protein sequence ID" value="MBS4102856.1"/>
    <property type="molecule type" value="Genomic_DNA"/>
</dbReference>
<keyword evidence="2" id="KW-1185">Reference proteome</keyword>
<name>A0ABS5NEY0_TSUPA</name>
<gene>
    <name evidence="1" type="ORF">KFZ73_16620</name>
</gene>
<comment type="caution">
    <text evidence="1">The sequence shown here is derived from an EMBL/GenBank/DDBJ whole genome shotgun (WGS) entry which is preliminary data.</text>
</comment>
<dbReference type="Proteomes" id="UP000676853">
    <property type="component" value="Unassembled WGS sequence"/>
</dbReference>
<evidence type="ECO:0000313" key="1">
    <source>
        <dbReference type="EMBL" id="MBS4102856.1"/>
    </source>
</evidence>
<evidence type="ECO:0000313" key="2">
    <source>
        <dbReference type="Proteomes" id="UP000676853"/>
    </source>
</evidence>
<reference evidence="1 2" key="1">
    <citation type="submission" date="2021-04" db="EMBL/GenBank/DDBJ databases">
        <title>Whole genome sequence analysis of a thiophenic sulfur metabolizing bacteria.</title>
        <authorList>
            <person name="Akhtar N."/>
            <person name="Akram J."/>
            <person name="Aslam A."/>
        </authorList>
    </citation>
    <scope>NUCLEOTIDE SEQUENCE [LARGE SCALE GENOMIC DNA]</scope>
    <source>
        <strain evidence="1 2">3OW</strain>
    </source>
</reference>